<keyword evidence="11" id="KW-1185">Reference proteome</keyword>
<name>A0A813P5Y2_9BILA</name>
<comment type="caution">
    <text evidence="8">The sequence shown here is derived from an EMBL/GenBank/DDBJ whole genome shotgun (WGS) entry which is preliminary data.</text>
</comment>
<keyword evidence="4" id="KW-0677">Repeat</keyword>
<dbReference type="Pfam" id="PF13833">
    <property type="entry name" value="EF-hand_8"/>
    <property type="match status" value="2"/>
</dbReference>
<dbReference type="PANTHER" id="PTHR23055:SF178">
    <property type="entry name" value="NEUROCALCIN HOMOLOG"/>
    <property type="match status" value="1"/>
</dbReference>
<dbReference type="EMBL" id="CAJNOH010000012">
    <property type="protein sequence ID" value="CAF0749474.1"/>
    <property type="molecule type" value="Genomic_DNA"/>
</dbReference>
<dbReference type="PANTHER" id="PTHR23055">
    <property type="entry name" value="CALCIUM BINDING PROTEINS"/>
    <property type="match status" value="1"/>
</dbReference>
<evidence type="ECO:0000259" key="7">
    <source>
        <dbReference type="PROSITE" id="PS50222"/>
    </source>
</evidence>
<dbReference type="PRINTS" id="PR00450">
    <property type="entry name" value="RECOVERIN"/>
</dbReference>
<keyword evidence="5" id="KW-0106">Calcium</keyword>
<feature type="domain" description="EF-hand" evidence="7">
    <location>
        <begin position="69"/>
        <end position="104"/>
    </location>
</feature>
<dbReference type="InterPro" id="IPR002048">
    <property type="entry name" value="EF_hand_dom"/>
</dbReference>
<dbReference type="InterPro" id="IPR018247">
    <property type="entry name" value="EF_Hand_1_Ca_BS"/>
</dbReference>
<evidence type="ECO:0000313" key="10">
    <source>
        <dbReference type="Proteomes" id="UP000663854"/>
    </source>
</evidence>
<dbReference type="Proteomes" id="UP000663854">
    <property type="component" value="Unassembled WGS sequence"/>
</dbReference>
<evidence type="ECO:0000313" key="11">
    <source>
        <dbReference type="Proteomes" id="UP000663870"/>
    </source>
</evidence>
<comment type="similarity">
    <text evidence="1">Belongs to the recoverin family.</text>
</comment>
<dbReference type="PROSITE" id="PS00018">
    <property type="entry name" value="EF_HAND_1"/>
    <property type="match status" value="1"/>
</dbReference>
<accession>A0A813P5Y2</accession>
<dbReference type="Proteomes" id="UP000663870">
    <property type="component" value="Unassembled WGS sequence"/>
</dbReference>
<dbReference type="InterPro" id="IPR028846">
    <property type="entry name" value="Recoverin"/>
</dbReference>
<dbReference type="EMBL" id="CAJNOL010000207">
    <property type="protein sequence ID" value="CAF0933450.1"/>
    <property type="molecule type" value="Genomic_DNA"/>
</dbReference>
<evidence type="ECO:0000256" key="5">
    <source>
        <dbReference type="ARBA" id="ARBA00022837"/>
    </source>
</evidence>
<sequence length="128" mass="14475">MTSKPGKPTGKIELSHKFLNTLKKRSQLSESEIQETFKEFREASTSGQLTEEEFIKLWNEATPQTDDSDSVEVGKRVFAFFDRDHSGKVDFNEFILASCLMTPGAPRQKLSLIARLEDSENIFGLSVE</sequence>
<reference evidence="8" key="1">
    <citation type="submission" date="2021-02" db="EMBL/GenBank/DDBJ databases">
        <authorList>
            <person name="Nowell W R."/>
        </authorList>
    </citation>
    <scope>NUCLEOTIDE SEQUENCE</scope>
</reference>
<dbReference type="PROSITE" id="PS50222">
    <property type="entry name" value="EF_HAND_2"/>
    <property type="match status" value="1"/>
</dbReference>
<evidence type="ECO:0000256" key="6">
    <source>
        <dbReference type="ARBA" id="ARBA00023288"/>
    </source>
</evidence>
<keyword evidence="3" id="KW-0479">Metal-binding</keyword>
<dbReference type="SUPFAM" id="SSF47473">
    <property type="entry name" value="EF-hand"/>
    <property type="match status" value="1"/>
</dbReference>
<evidence type="ECO:0000256" key="4">
    <source>
        <dbReference type="ARBA" id="ARBA00022737"/>
    </source>
</evidence>
<evidence type="ECO:0000313" key="8">
    <source>
        <dbReference type="EMBL" id="CAF0749474.1"/>
    </source>
</evidence>
<gene>
    <name evidence="9" type="ORF">JXQ802_LOCUS10764</name>
    <name evidence="8" type="ORF">PYM288_LOCUS2003</name>
</gene>
<organism evidence="8 10">
    <name type="scientific">Rotaria sordida</name>
    <dbReference type="NCBI Taxonomy" id="392033"/>
    <lineage>
        <taxon>Eukaryota</taxon>
        <taxon>Metazoa</taxon>
        <taxon>Spiralia</taxon>
        <taxon>Gnathifera</taxon>
        <taxon>Rotifera</taxon>
        <taxon>Eurotatoria</taxon>
        <taxon>Bdelloidea</taxon>
        <taxon>Philodinida</taxon>
        <taxon>Philodinidae</taxon>
        <taxon>Rotaria</taxon>
    </lineage>
</organism>
<protein>
    <recommendedName>
        <fullName evidence="7">EF-hand domain-containing protein</fullName>
    </recommendedName>
</protein>
<dbReference type="Gene3D" id="1.10.238.10">
    <property type="entry name" value="EF-hand"/>
    <property type="match status" value="1"/>
</dbReference>
<evidence type="ECO:0000256" key="3">
    <source>
        <dbReference type="ARBA" id="ARBA00022723"/>
    </source>
</evidence>
<evidence type="ECO:0000313" key="9">
    <source>
        <dbReference type="EMBL" id="CAF0933450.1"/>
    </source>
</evidence>
<dbReference type="AlphaFoldDB" id="A0A813P5Y2"/>
<dbReference type="CDD" id="cd00051">
    <property type="entry name" value="EFh"/>
    <property type="match status" value="1"/>
</dbReference>
<keyword evidence="2" id="KW-0519">Myristate</keyword>
<proteinExistence type="inferred from homology"/>
<evidence type="ECO:0000256" key="2">
    <source>
        <dbReference type="ARBA" id="ARBA00022707"/>
    </source>
</evidence>
<keyword evidence="6" id="KW-0449">Lipoprotein</keyword>
<dbReference type="InterPro" id="IPR011992">
    <property type="entry name" value="EF-hand-dom_pair"/>
</dbReference>
<evidence type="ECO:0000256" key="1">
    <source>
        <dbReference type="ARBA" id="ARBA00006049"/>
    </source>
</evidence>
<dbReference type="GO" id="GO:0005509">
    <property type="term" value="F:calcium ion binding"/>
    <property type="evidence" value="ECO:0007669"/>
    <property type="project" value="InterPro"/>
</dbReference>